<organism evidence="1 2">
    <name type="scientific">Gossypium arboreum</name>
    <name type="common">Tree cotton</name>
    <name type="synonym">Gossypium nanking</name>
    <dbReference type="NCBI Taxonomy" id="29729"/>
    <lineage>
        <taxon>Eukaryota</taxon>
        <taxon>Viridiplantae</taxon>
        <taxon>Streptophyta</taxon>
        <taxon>Embryophyta</taxon>
        <taxon>Tracheophyta</taxon>
        <taxon>Spermatophyta</taxon>
        <taxon>Magnoliopsida</taxon>
        <taxon>eudicotyledons</taxon>
        <taxon>Gunneridae</taxon>
        <taxon>Pentapetalae</taxon>
        <taxon>rosids</taxon>
        <taxon>malvids</taxon>
        <taxon>Malvales</taxon>
        <taxon>Malvaceae</taxon>
        <taxon>Malvoideae</taxon>
        <taxon>Gossypium</taxon>
    </lineage>
</organism>
<dbReference type="EMBL" id="KN411082">
    <property type="protein sequence ID" value="KHG18649.1"/>
    <property type="molecule type" value="Genomic_DNA"/>
</dbReference>
<name>A0A0B0P3C5_GOSAR</name>
<proteinExistence type="predicted"/>
<evidence type="ECO:0000313" key="2">
    <source>
        <dbReference type="Proteomes" id="UP000032142"/>
    </source>
</evidence>
<keyword evidence="2" id="KW-1185">Reference proteome</keyword>
<reference evidence="2" key="1">
    <citation type="submission" date="2014-09" db="EMBL/GenBank/DDBJ databases">
        <authorList>
            <person name="Mudge J."/>
            <person name="Ramaraj T."/>
            <person name="Lindquist I.E."/>
            <person name="Bharti A.K."/>
            <person name="Sundararajan A."/>
            <person name="Cameron C.T."/>
            <person name="Woodward J.E."/>
            <person name="May G.D."/>
            <person name="Brubaker C."/>
            <person name="Broadhvest J."/>
            <person name="Wilkins T.A."/>
        </authorList>
    </citation>
    <scope>NUCLEOTIDE SEQUENCE</scope>
    <source>
        <strain evidence="2">cv. AKA8401</strain>
    </source>
</reference>
<dbReference type="AlphaFoldDB" id="A0A0B0P3C5"/>
<sequence length="60" mass="6802">MKSICSPKIPPLTSISTKQRRIHGEFAKLGCTEKREDVRRRPCEEPLVGALTLWPILARS</sequence>
<dbReference type="Proteomes" id="UP000032142">
    <property type="component" value="Unassembled WGS sequence"/>
</dbReference>
<protein>
    <submittedName>
        <fullName evidence="1">Uncharacterized protein</fullName>
    </submittedName>
</protein>
<accession>A0A0B0P3C5</accession>
<gene>
    <name evidence="1" type="ORF">F383_26127</name>
</gene>
<evidence type="ECO:0000313" key="1">
    <source>
        <dbReference type="EMBL" id="KHG18649.1"/>
    </source>
</evidence>